<dbReference type="STRING" id="6689.A0A3R7QRY2"/>
<keyword evidence="3" id="KW-1185">Reference proteome</keyword>
<reference evidence="2 3" key="1">
    <citation type="submission" date="2018-04" db="EMBL/GenBank/DDBJ databases">
        <authorList>
            <person name="Zhang X."/>
            <person name="Yuan J."/>
            <person name="Li F."/>
            <person name="Xiang J."/>
        </authorList>
    </citation>
    <scope>NUCLEOTIDE SEQUENCE [LARGE SCALE GENOMIC DNA]</scope>
    <source>
        <tissue evidence="2">Muscle</tissue>
    </source>
</reference>
<name>A0A3R7QRY2_PENVA</name>
<dbReference type="Proteomes" id="UP000283509">
    <property type="component" value="Unassembled WGS sequence"/>
</dbReference>
<feature type="region of interest" description="Disordered" evidence="1">
    <location>
        <begin position="333"/>
        <end position="413"/>
    </location>
</feature>
<protein>
    <submittedName>
        <fullName evidence="2">Uncharacterized protein</fullName>
    </submittedName>
</protein>
<dbReference type="EMBL" id="QCYY01001701">
    <property type="protein sequence ID" value="ROT76015.1"/>
    <property type="molecule type" value="Genomic_DNA"/>
</dbReference>
<evidence type="ECO:0000313" key="2">
    <source>
        <dbReference type="EMBL" id="ROT76015.1"/>
    </source>
</evidence>
<comment type="caution">
    <text evidence="2">The sequence shown here is derived from an EMBL/GenBank/DDBJ whole genome shotgun (WGS) entry which is preliminary data.</text>
</comment>
<proteinExistence type="predicted"/>
<reference evidence="2 3" key="2">
    <citation type="submission" date="2019-01" db="EMBL/GenBank/DDBJ databases">
        <title>The decoding of complex shrimp genome reveals the adaptation for benthos swimmer, frequently molting mechanism and breeding impact on genome.</title>
        <authorList>
            <person name="Sun Y."/>
            <person name="Gao Y."/>
            <person name="Yu Y."/>
        </authorList>
    </citation>
    <scope>NUCLEOTIDE SEQUENCE [LARGE SCALE GENOMIC DNA]</scope>
    <source>
        <tissue evidence="2">Muscle</tissue>
    </source>
</reference>
<dbReference type="AlphaFoldDB" id="A0A3R7QRY2"/>
<feature type="compositionally biased region" description="Low complexity" evidence="1">
    <location>
        <begin position="342"/>
        <end position="361"/>
    </location>
</feature>
<feature type="compositionally biased region" description="Polar residues" evidence="1">
    <location>
        <begin position="365"/>
        <end position="388"/>
    </location>
</feature>
<organism evidence="2 3">
    <name type="scientific">Penaeus vannamei</name>
    <name type="common">Whiteleg shrimp</name>
    <name type="synonym">Litopenaeus vannamei</name>
    <dbReference type="NCBI Taxonomy" id="6689"/>
    <lineage>
        <taxon>Eukaryota</taxon>
        <taxon>Metazoa</taxon>
        <taxon>Ecdysozoa</taxon>
        <taxon>Arthropoda</taxon>
        <taxon>Crustacea</taxon>
        <taxon>Multicrustacea</taxon>
        <taxon>Malacostraca</taxon>
        <taxon>Eumalacostraca</taxon>
        <taxon>Eucarida</taxon>
        <taxon>Decapoda</taxon>
        <taxon>Dendrobranchiata</taxon>
        <taxon>Penaeoidea</taxon>
        <taxon>Penaeidae</taxon>
        <taxon>Penaeus</taxon>
    </lineage>
</organism>
<sequence>MGLGAPTATGTQANGKSGVISVNGNKLSTPITTSILLSTSEVVTDSQAALRGSAVSPRGGGAGVRVYSGSPKTSAASFLLTNVTSASNVRMASPSMVITNTLGVPPGGCATSASTEPLSLSMGSVVVSAGGVSNNGGGMVGGSGRGRVILTSSPRLVRPLMASPGSRPIGSTRMLNAPTASRPTVMLVTTATPGAAVSPSSATPGTLTTMALTPATNVTSPTLMASSTPMTSSTILAAVSKSPTNSAVLAQSKSSPLTLATSTSLLPKNITTQSAVSPKGLATAPVTTTRPSVVPAGELALLVAASEMSERARNPGSPTAMATEASIHIISSVDSSGAQPEVTVSPSAATSQSSPSASTPVGDKNCSNTASKANDTKKTAVTSSQQQDIYPKWRNQPKVEAEQRTSGGGARQWTSEQVIGQWVLIIL</sequence>
<evidence type="ECO:0000256" key="1">
    <source>
        <dbReference type="SAM" id="MobiDB-lite"/>
    </source>
</evidence>
<evidence type="ECO:0000313" key="3">
    <source>
        <dbReference type="Proteomes" id="UP000283509"/>
    </source>
</evidence>
<gene>
    <name evidence="2" type="ORF">C7M84_005404</name>
</gene>
<accession>A0A3R7QRY2</accession>